<gene>
    <name evidence="2" type="ORF">SISNIDRAFT_552593</name>
</gene>
<dbReference type="AlphaFoldDB" id="A0A164P3X4"/>
<dbReference type="Proteomes" id="UP000076722">
    <property type="component" value="Unassembled WGS sequence"/>
</dbReference>
<protein>
    <submittedName>
        <fullName evidence="2">Uncharacterized protein</fullName>
    </submittedName>
</protein>
<evidence type="ECO:0000313" key="2">
    <source>
        <dbReference type="EMBL" id="KZS88335.1"/>
    </source>
</evidence>
<sequence>MPSSLDVSFLYRGGNADLPFAPVLYTLVSGSKPNLSLRQNNPFASLPAQCQTSCDAIENTFQNCSTDSCFCTAANFNALQACLQCAIDAASGGALASQIQQDLNGLVQDCQSEGFPVPSATLSGVQSPTSNGNPQSPSASSSASAIPSQTSGQSTTSPSGSSTGSQPLSNNTSSSTSGDGPAKSFIHNSLISNVVLAFYMFCYLGL</sequence>
<reference evidence="2 3" key="1">
    <citation type="journal article" date="2016" name="Mol. Biol. Evol.">
        <title>Comparative Genomics of Early-Diverging Mushroom-Forming Fungi Provides Insights into the Origins of Lignocellulose Decay Capabilities.</title>
        <authorList>
            <person name="Nagy L.G."/>
            <person name="Riley R."/>
            <person name="Tritt A."/>
            <person name="Adam C."/>
            <person name="Daum C."/>
            <person name="Floudas D."/>
            <person name="Sun H."/>
            <person name="Yadav J.S."/>
            <person name="Pangilinan J."/>
            <person name="Larsson K.H."/>
            <person name="Matsuura K."/>
            <person name="Barry K."/>
            <person name="Labutti K."/>
            <person name="Kuo R."/>
            <person name="Ohm R.A."/>
            <person name="Bhattacharya S.S."/>
            <person name="Shirouzu T."/>
            <person name="Yoshinaga Y."/>
            <person name="Martin F.M."/>
            <person name="Grigoriev I.V."/>
            <person name="Hibbett D.S."/>
        </authorList>
    </citation>
    <scope>NUCLEOTIDE SEQUENCE [LARGE SCALE GENOMIC DNA]</scope>
    <source>
        <strain evidence="2 3">HHB9708</strain>
    </source>
</reference>
<dbReference type="EMBL" id="KV419437">
    <property type="protein sequence ID" value="KZS88335.1"/>
    <property type="molecule type" value="Genomic_DNA"/>
</dbReference>
<evidence type="ECO:0000313" key="3">
    <source>
        <dbReference type="Proteomes" id="UP000076722"/>
    </source>
</evidence>
<proteinExistence type="predicted"/>
<accession>A0A164P3X4</accession>
<evidence type="ECO:0000256" key="1">
    <source>
        <dbReference type="SAM" id="MobiDB-lite"/>
    </source>
</evidence>
<feature type="compositionally biased region" description="Polar residues" evidence="1">
    <location>
        <begin position="121"/>
        <end position="133"/>
    </location>
</feature>
<dbReference type="OrthoDB" id="3030369at2759"/>
<keyword evidence="3" id="KW-1185">Reference proteome</keyword>
<feature type="compositionally biased region" description="Low complexity" evidence="1">
    <location>
        <begin position="134"/>
        <end position="177"/>
    </location>
</feature>
<organism evidence="2 3">
    <name type="scientific">Sistotremastrum niveocremeum HHB9708</name>
    <dbReference type="NCBI Taxonomy" id="1314777"/>
    <lineage>
        <taxon>Eukaryota</taxon>
        <taxon>Fungi</taxon>
        <taxon>Dikarya</taxon>
        <taxon>Basidiomycota</taxon>
        <taxon>Agaricomycotina</taxon>
        <taxon>Agaricomycetes</taxon>
        <taxon>Sistotremastrales</taxon>
        <taxon>Sistotremastraceae</taxon>
        <taxon>Sertulicium</taxon>
        <taxon>Sertulicium niveocremeum</taxon>
    </lineage>
</organism>
<name>A0A164P3X4_9AGAM</name>
<feature type="region of interest" description="Disordered" evidence="1">
    <location>
        <begin position="121"/>
        <end position="180"/>
    </location>
</feature>